<dbReference type="Proteomes" id="UP000179010">
    <property type="component" value="Unassembled WGS sequence"/>
</dbReference>
<protein>
    <recommendedName>
        <fullName evidence="3">Phosphoribosyltransferase domain-containing protein</fullName>
    </recommendedName>
</protein>
<gene>
    <name evidence="1" type="ORF">A2994_01775</name>
</gene>
<organism evidence="1 2">
    <name type="scientific">candidate division Kazan bacterium RIFCSPLOWO2_01_FULL_48_13</name>
    <dbReference type="NCBI Taxonomy" id="1798539"/>
    <lineage>
        <taxon>Bacteria</taxon>
        <taxon>Bacteria division Kazan-3B-28</taxon>
    </lineage>
</organism>
<dbReference type="CDD" id="cd06223">
    <property type="entry name" value="PRTases_typeI"/>
    <property type="match status" value="1"/>
</dbReference>
<name>A0A1F4PNS9_UNCK3</name>
<reference evidence="1 2" key="1">
    <citation type="journal article" date="2016" name="Nat. Commun.">
        <title>Thousands of microbial genomes shed light on interconnected biogeochemical processes in an aquifer system.</title>
        <authorList>
            <person name="Anantharaman K."/>
            <person name="Brown C.T."/>
            <person name="Hug L.A."/>
            <person name="Sharon I."/>
            <person name="Castelle C.J."/>
            <person name="Probst A.J."/>
            <person name="Thomas B.C."/>
            <person name="Singh A."/>
            <person name="Wilkins M.J."/>
            <person name="Karaoz U."/>
            <person name="Brodie E.L."/>
            <person name="Williams K.H."/>
            <person name="Hubbard S.S."/>
            <person name="Banfield J.F."/>
        </authorList>
    </citation>
    <scope>NUCLEOTIDE SEQUENCE [LARGE SCALE GENOMIC DNA]</scope>
</reference>
<comment type="caution">
    <text evidence="1">The sequence shown here is derived from an EMBL/GenBank/DDBJ whole genome shotgun (WGS) entry which is preliminary data.</text>
</comment>
<dbReference type="AlphaFoldDB" id="A0A1F4PNS9"/>
<dbReference type="Gene3D" id="3.40.50.2020">
    <property type="match status" value="1"/>
</dbReference>
<dbReference type="STRING" id="1798539.A2994_01775"/>
<dbReference type="InterPro" id="IPR000836">
    <property type="entry name" value="PRTase_dom"/>
</dbReference>
<evidence type="ECO:0000313" key="2">
    <source>
        <dbReference type="Proteomes" id="UP000179010"/>
    </source>
</evidence>
<evidence type="ECO:0008006" key="3">
    <source>
        <dbReference type="Google" id="ProtNLM"/>
    </source>
</evidence>
<sequence length="188" mass="21280">MIKKDLFGDHNIVFVNYFIEKRDRNQLGEHRLRGSRTLKVIDTKRGARDYSKEIAGWLRDEISNSRTVLVPFPSTNKFKAKSKQLPFILVKHLCRMNAKWVNGSGCLGRRYSLAKNTRNATLQFRSLRCNNPDLIRGQDVTLIDDVVTTGSSMRAGLKALSLYSPSAVRGLAIAKKVRAQEIPLTGIY</sequence>
<dbReference type="EMBL" id="METE01000004">
    <property type="protein sequence ID" value="OGB85341.1"/>
    <property type="molecule type" value="Genomic_DNA"/>
</dbReference>
<dbReference type="SUPFAM" id="SSF53271">
    <property type="entry name" value="PRTase-like"/>
    <property type="match status" value="1"/>
</dbReference>
<dbReference type="InterPro" id="IPR029057">
    <property type="entry name" value="PRTase-like"/>
</dbReference>
<accession>A0A1F4PNS9</accession>
<evidence type="ECO:0000313" key="1">
    <source>
        <dbReference type="EMBL" id="OGB85341.1"/>
    </source>
</evidence>
<proteinExistence type="predicted"/>